<name>A0AAN6N0S7_9PEZI</name>
<comment type="caution">
    <text evidence="1">The sequence shown here is derived from an EMBL/GenBank/DDBJ whole genome shotgun (WGS) entry which is preliminary data.</text>
</comment>
<reference evidence="2" key="1">
    <citation type="journal article" date="2023" name="Mol. Phylogenet. Evol.">
        <title>Genome-scale phylogeny and comparative genomics of the fungal order Sordariales.</title>
        <authorList>
            <person name="Hensen N."/>
            <person name="Bonometti L."/>
            <person name="Westerberg I."/>
            <person name="Brannstrom I.O."/>
            <person name="Guillou S."/>
            <person name="Cros-Aarteil S."/>
            <person name="Calhoun S."/>
            <person name="Haridas S."/>
            <person name="Kuo A."/>
            <person name="Mondo S."/>
            <person name="Pangilinan J."/>
            <person name="Riley R."/>
            <person name="LaButti K."/>
            <person name="Andreopoulos B."/>
            <person name="Lipzen A."/>
            <person name="Chen C."/>
            <person name="Yan M."/>
            <person name="Daum C."/>
            <person name="Ng V."/>
            <person name="Clum A."/>
            <person name="Steindorff A."/>
            <person name="Ohm R.A."/>
            <person name="Martin F."/>
            <person name="Silar P."/>
            <person name="Natvig D.O."/>
            <person name="Lalanne C."/>
            <person name="Gautier V."/>
            <person name="Ament-Velasquez S.L."/>
            <person name="Kruys A."/>
            <person name="Hutchinson M.I."/>
            <person name="Powell A.J."/>
            <person name="Barry K."/>
            <person name="Miller A.N."/>
            <person name="Grigoriev I.V."/>
            <person name="Debuchy R."/>
            <person name="Gladieux P."/>
            <person name="Hiltunen Thoren M."/>
            <person name="Johannesson H."/>
        </authorList>
    </citation>
    <scope>NUCLEOTIDE SEQUENCE [LARGE SCALE GENOMIC DNA]</scope>
    <source>
        <strain evidence="2">CBS 340.73</strain>
    </source>
</reference>
<sequence>IKQRRRTARDPNKIIAVTIDKGLLLDRLDINPYPVRRNLKQLSKERYRRELLL</sequence>
<dbReference type="Proteomes" id="UP001303473">
    <property type="component" value="Unassembled WGS sequence"/>
</dbReference>
<dbReference type="EMBL" id="MU853925">
    <property type="protein sequence ID" value="KAK3935397.1"/>
    <property type="molecule type" value="Genomic_DNA"/>
</dbReference>
<organism evidence="1 2">
    <name type="scientific">Diplogelasinospora grovesii</name>
    <dbReference type="NCBI Taxonomy" id="303347"/>
    <lineage>
        <taxon>Eukaryota</taxon>
        <taxon>Fungi</taxon>
        <taxon>Dikarya</taxon>
        <taxon>Ascomycota</taxon>
        <taxon>Pezizomycotina</taxon>
        <taxon>Sordariomycetes</taxon>
        <taxon>Sordariomycetidae</taxon>
        <taxon>Sordariales</taxon>
        <taxon>Diplogelasinosporaceae</taxon>
        <taxon>Diplogelasinospora</taxon>
    </lineage>
</organism>
<gene>
    <name evidence="1" type="ORF">QBC46DRAFT_397586</name>
</gene>
<protein>
    <submittedName>
        <fullName evidence="1">Uncharacterized protein</fullName>
    </submittedName>
</protein>
<accession>A0AAN6N0S7</accession>
<proteinExistence type="predicted"/>
<evidence type="ECO:0000313" key="1">
    <source>
        <dbReference type="EMBL" id="KAK3935397.1"/>
    </source>
</evidence>
<keyword evidence="2" id="KW-1185">Reference proteome</keyword>
<feature type="non-terminal residue" evidence="1">
    <location>
        <position position="1"/>
    </location>
</feature>
<evidence type="ECO:0000313" key="2">
    <source>
        <dbReference type="Proteomes" id="UP001303473"/>
    </source>
</evidence>
<dbReference type="AlphaFoldDB" id="A0AAN6N0S7"/>